<sequence length="48" mass="5501">MTGQIITPSTMIASCLMMRNRCPHRTGQVALIDKCRMHRWMRGKTPAL</sequence>
<organism evidence="1">
    <name type="scientific">Siphoviridae sp. ctsYA13</name>
    <dbReference type="NCBI Taxonomy" id="2825695"/>
    <lineage>
        <taxon>Viruses</taxon>
        <taxon>Duplodnaviria</taxon>
        <taxon>Heunggongvirae</taxon>
        <taxon>Uroviricota</taxon>
        <taxon>Caudoviricetes</taxon>
    </lineage>
</organism>
<reference evidence="1" key="1">
    <citation type="journal article" date="2021" name="Proc. Natl. Acad. Sci. U.S.A.">
        <title>A Catalog of Tens of Thousands of Viruses from Human Metagenomes Reveals Hidden Associations with Chronic Diseases.</title>
        <authorList>
            <person name="Tisza M.J."/>
            <person name="Buck C.B."/>
        </authorList>
    </citation>
    <scope>NUCLEOTIDE SEQUENCE</scope>
    <source>
        <strain evidence="1">CtsYA13</strain>
    </source>
</reference>
<proteinExistence type="predicted"/>
<accession>A0A8S5VBR0</accession>
<protein>
    <submittedName>
        <fullName evidence="1">Uncharacterized protein</fullName>
    </submittedName>
</protein>
<evidence type="ECO:0000313" key="1">
    <source>
        <dbReference type="EMBL" id="DAG04210.1"/>
    </source>
</evidence>
<dbReference type="EMBL" id="BK016240">
    <property type="protein sequence ID" value="DAG04210.1"/>
    <property type="molecule type" value="Genomic_DNA"/>
</dbReference>
<name>A0A8S5VBR0_9CAUD</name>